<dbReference type="Pfam" id="PF14305">
    <property type="entry name" value="ATPgrasp_TupA"/>
    <property type="match status" value="1"/>
</dbReference>
<accession>A0A0J5PZN1</accession>
<dbReference type="EMBL" id="LDZF01000005">
    <property type="protein sequence ID" value="KMK15016.1"/>
    <property type="molecule type" value="Genomic_DNA"/>
</dbReference>
<keyword evidence="2" id="KW-1185">Reference proteome</keyword>
<dbReference type="Proteomes" id="UP000036196">
    <property type="component" value="Unassembled WGS sequence"/>
</dbReference>
<comment type="caution">
    <text evidence="1">The sequence shown here is derived from an EMBL/GenBank/DDBJ whole genome shotgun (WGS) entry which is preliminary data.</text>
</comment>
<name>A0A0J5PZN1_PLUGE</name>
<proteinExistence type="predicted"/>
<dbReference type="PATRIC" id="fig|61647.15.peg.4329"/>
<dbReference type="STRING" id="61647.LG71_26500"/>
<reference evidence="1 2" key="1">
    <citation type="submission" date="2015-05" db="EMBL/GenBank/DDBJ databases">
        <title>Genome sequences of Pluralibacter gergoviae.</title>
        <authorList>
            <person name="Greninger A.L."/>
            <person name="Miller S."/>
        </authorList>
    </citation>
    <scope>NUCLEOTIDE SEQUENCE [LARGE SCALE GENOMIC DNA]</scope>
    <source>
        <strain evidence="1 2">JS81F13</strain>
    </source>
</reference>
<organism evidence="1 2">
    <name type="scientific">Pluralibacter gergoviae</name>
    <name type="common">Enterobacter gergoviae</name>
    <dbReference type="NCBI Taxonomy" id="61647"/>
    <lineage>
        <taxon>Bacteria</taxon>
        <taxon>Pseudomonadati</taxon>
        <taxon>Pseudomonadota</taxon>
        <taxon>Gammaproteobacteria</taxon>
        <taxon>Enterobacterales</taxon>
        <taxon>Enterobacteriaceae</taxon>
        <taxon>Pluralibacter</taxon>
    </lineage>
</organism>
<evidence type="ECO:0000313" key="2">
    <source>
        <dbReference type="Proteomes" id="UP000036196"/>
    </source>
</evidence>
<evidence type="ECO:0008006" key="3">
    <source>
        <dbReference type="Google" id="ProtNLM"/>
    </source>
</evidence>
<sequence>MCLASEEDKMNMVVHSLFRTVPWYFRDMILYRRAFGHFPDLANPKKFSEKIIKRKRTQCFDEHAYSNLADKYKVRNYVCAVIGTDYLVPLLEVYSDADSLKQDILNVNNAVIKPNHGSGMLLFIEDYPTHDQCRHILKQVKKWMNLDFSRISCEYHYRKISRKILVERMIGTLDNPPIDYKFHIFRQRGETFFVLQVIERQQQQKPVFTTYINNFATAYKGSYALGPQERAIAEEALNNSIRLAYNLEYARIDWLVHDQGLYFSEITLTPAAGYVTGFGEDLDLLMGKQWQLPQKI</sequence>
<protein>
    <recommendedName>
        <fullName evidence="3">ATP-grasp domain-containing protein</fullName>
    </recommendedName>
</protein>
<dbReference type="SUPFAM" id="SSF56059">
    <property type="entry name" value="Glutathione synthetase ATP-binding domain-like"/>
    <property type="match status" value="1"/>
</dbReference>
<dbReference type="InterPro" id="IPR029465">
    <property type="entry name" value="ATPgrasp_TupA"/>
</dbReference>
<dbReference type="AlphaFoldDB" id="A0A0J5PZN1"/>
<evidence type="ECO:0000313" key="1">
    <source>
        <dbReference type="EMBL" id="KMK15016.1"/>
    </source>
</evidence>
<gene>
    <name evidence="1" type="ORF">ABW06_06320</name>
</gene>